<keyword evidence="2" id="KW-1185">Reference proteome</keyword>
<name>A0AAV2PME4_MEGNR</name>
<protein>
    <submittedName>
        <fullName evidence="1">Uncharacterized protein</fullName>
    </submittedName>
</protein>
<dbReference type="EMBL" id="CAXKWB010000259">
    <property type="protein sequence ID" value="CAL4060105.1"/>
    <property type="molecule type" value="Genomic_DNA"/>
</dbReference>
<dbReference type="Proteomes" id="UP001497623">
    <property type="component" value="Unassembled WGS sequence"/>
</dbReference>
<sequence length="102" mass="11723">MNTLGIRCDVTTESTANLGRPLAGPWAQSDTFSLPKWPVKDCESLNQALTMKVYLLRYHCGSTPWTVNMAIRRSTQLINSLENRDTKYLQIIKYLLYQLQQV</sequence>
<reference evidence="1 2" key="1">
    <citation type="submission" date="2024-05" db="EMBL/GenBank/DDBJ databases">
        <authorList>
            <person name="Wallberg A."/>
        </authorList>
    </citation>
    <scope>NUCLEOTIDE SEQUENCE [LARGE SCALE GENOMIC DNA]</scope>
</reference>
<proteinExistence type="predicted"/>
<comment type="caution">
    <text evidence="1">The sequence shown here is derived from an EMBL/GenBank/DDBJ whole genome shotgun (WGS) entry which is preliminary data.</text>
</comment>
<gene>
    <name evidence="1" type="ORF">MNOR_LOCUS1033</name>
</gene>
<dbReference type="AlphaFoldDB" id="A0AAV2PME4"/>
<evidence type="ECO:0000313" key="2">
    <source>
        <dbReference type="Proteomes" id="UP001497623"/>
    </source>
</evidence>
<evidence type="ECO:0000313" key="1">
    <source>
        <dbReference type="EMBL" id="CAL4060105.1"/>
    </source>
</evidence>
<accession>A0AAV2PME4</accession>
<organism evidence="1 2">
    <name type="scientific">Meganyctiphanes norvegica</name>
    <name type="common">Northern krill</name>
    <name type="synonym">Thysanopoda norvegica</name>
    <dbReference type="NCBI Taxonomy" id="48144"/>
    <lineage>
        <taxon>Eukaryota</taxon>
        <taxon>Metazoa</taxon>
        <taxon>Ecdysozoa</taxon>
        <taxon>Arthropoda</taxon>
        <taxon>Crustacea</taxon>
        <taxon>Multicrustacea</taxon>
        <taxon>Malacostraca</taxon>
        <taxon>Eumalacostraca</taxon>
        <taxon>Eucarida</taxon>
        <taxon>Euphausiacea</taxon>
        <taxon>Euphausiidae</taxon>
        <taxon>Meganyctiphanes</taxon>
    </lineage>
</organism>